<dbReference type="SUPFAM" id="SSF51306">
    <property type="entry name" value="LexA/Signal peptidase"/>
    <property type="match status" value="1"/>
</dbReference>
<feature type="region of interest" description="Disordered" evidence="13">
    <location>
        <begin position="70"/>
        <end position="98"/>
    </location>
</feature>
<evidence type="ECO:0000256" key="9">
    <source>
        <dbReference type="ARBA" id="ARBA00022801"/>
    </source>
</evidence>
<dbReference type="GO" id="GO:0009003">
    <property type="term" value="F:signal peptidase activity"/>
    <property type="evidence" value="ECO:0007669"/>
    <property type="project" value="UniProtKB-EC"/>
</dbReference>
<dbReference type="PROSITE" id="PS00501">
    <property type="entry name" value="SPASE_I_1"/>
    <property type="match status" value="1"/>
</dbReference>
<dbReference type="PANTHER" id="PTHR43390">
    <property type="entry name" value="SIGNAL PEPTIDASE I"/>
    <property type="match status" value="1"/>
</dbReference>
<dbReference type="InterPro" id="IPR000223">
    <property type="entry name" value="Pept_S26A_signal_pept_1"/>
</dbReference>
<evidence type="ECO:0000313" key="16">
    <source>
        <dbReference type="Proteomes" id="UP001345219"/>
    </source>
</evidence>
<keyword evidence="7" id="KW-0934">Plastid</keyword>
<evidence type="ECO:0000256" key="10">
    <source>
        <dbReference type="ARBA" id="ARBA00022946"/>
    </source>
</evidence>
<evidence type="ECO:0000256" key="3">
    <source>
        <dbReference type="ARBA" id="ARBA00004370"/>
    </source>
</evidence>
<keyword evidence="8" id="KW-0645">Protease</keyword>
<evidence type="ECO:0000259" key="14">
    <source>
        <dbReference type="Pfam" id="PF10502"/>
    </source>
</evidence>
<feature type="compositionally biased region" description="Gly residues" evidence="13">
    <location>
        <begin position="82"/>
        <end position="94"/>
    </location>
</feature>
<gene>
    <name evidence="15" type="ORF">SAY87_002065</name>
</gene>
<dbReference type="InterPro" id="IPR019533">
    <property type="entry name" value="Peptidase_S26"/>
</dbReference>
<dbReference type="EC" id="3.4.21.89" evidence="5"/>
<dbReference type="InterPro" id="IPR019756">
    <property type="entry name" value="Pept_S26A_signal_pept_1_Ser-AS"/>
</dbReference>
<feature type="domain" description="Peptidase S26" evidence="14">
    <location>
        <begin position="115"/>
        <end position="297"/>
    </location>
</feature>
<dbReference type="GO" id="GO:0004252">
    <property type="term" value="F:serine-type endopeptidase activity"/>
    <property type="evidence" value="ECO:0007669"/>
    <property type="project" value="InterPro"/>
</dbReference>
<organism evidence="15 16">
    <name type="scientific">Trapa incisa</name>
    <dbReference type="NCBI Taxonomy" id="236973"/>
    <lineage>
        <taxon>Eukaryota</taxon>
        <taxon>Viridiplantae</taxon>
        <taxon>Streptophyta</taxon>
        <taxon>Embryophyta</taxon>
        <taxon>Tracheophyta</taxon>
        <taxon>Spermatophyta</taxon>
        <taxon>Magnoliopsida</taxon>
        <taxon>eudicotyledons</taxon>
        <taxon>Gunneridae</taxon>
        <taxon>Pentapetalae</taxon>
        <taxon>rosids</taxon>
        <taxon>malvids</taxon>
        <taxon>Myrtales</taxon>
        <taxon>Lythraceae</taxon>
        <taxon>Trapa</taxon>
    </lineage>
</organism>
<keyword evidence="10" id="KW-0809">Transit peptide</keyword>
<evidence type="ECO:0000256" key="1">
    <source>
        <dbReference type="ARBA" id="ARBA00000677"/>
    </source>
</evidence>
<evidence type="ECO:0000256" key="4">
    <source>
        <dbReference type="ARBA" id="ARBA00009370"/>
    </source>
</evidence>
<dbReference type="EMBL" id="JAXIOK010000015">
    <property type="protein sequence ID" value="KAK4753961.1"/>
    <property type="molecule type" value="Genomic_DNA"/>
</dbReference>
<dbReference type="NCBIfam" id="TIGR02227">
    <property type="entry name" value="sigpep_I_bact"/>
    <property type="match status" value="1"/>
</dbReference>
<dbReference type="PROSITE" id="PS00761">
    <property type="entry name" value="SPASE_I_3"/>
    <property type="match status" value="1"/>
</dbReference>
<accession>A0AAN7PU68</accession>
<dbReference type="GO" id="GO:0006465">
    <property type="term" value="P:signal peptide processing"/>
    <property type="evidence" value="ECO:0007669"/>
    <property type="project" value="InterPro"/>
</dbReference>
<protein>
    <recommendedName>
        <fullName evidence="5">signal peptidase I</fullName>
        <ecNumber evidence="5">3.4.21.89</ecNumber>
    </recommendedName>
</protein>
<evidence type="ECO:0000256" key="11">
    <source>
        <dbReference type="ARBA" id="ARBA00023136"/>
    </source>
</evidence>
<keyword evidence="11" id="KW-0472">Membrane</keyword>
<dbReference type="PANTHER" id="PTHR43390:SF1">
    <property type="entry name" value="CHLOROPLAST PROCESSING PEPTIDASE"/>
    <property type="match status" value="1"/>
</dbReference>
<comment type="subcellular location">
    <subcellularLocation>
        <location evidence="3">Membrane</location>
    </subcellularLocation>
    <subcellularLocation>
        <location evidence="2">Plastid</location>
        <location evidence="2">Chloroplast</location>
    </subcellularLocation>
</comment>
<comment type="caution">
    <text evidence="15">The sequence shown here is derived from an EMBL/GenBank/DDBJ whole genome shotgun (WGS) entry which is preliminary data.</text>
</comment>
<evidence type="ECO:0000313" key="15">
    <source>
        <dbReference type="EMBL" id="KAK4753961.1"/>
    </source>
</evidence>
<dbReference type="Proteomes" id="UP001345219">
    <property type="component" value="Chromosome 2"/>
</dbReference>
<evidence type="ECO:0000256" key="13">
    <source>
        <dbReference type="SAM" id="MobiDB-lite"/>
    </source>
</evidence>
<sequence length="328" mass="35666">MVTSLSLLYVLSPLSPKPPVLFLSPCRLPLAKSSLSCSSSPRLNFAAVSTQLLDSRTPFLRANCKGLKESNEDTEAAVDSNGGNGGGEGGGGNEGQEEKVSGVLPDWLNLTSDDAKTVFAALAISLAFRSFVAEPRYIPSLSMYPTFDVGDRIVAEKVTYHFRKPCANDIVIFKSPPALQDVGYTDEDVFIKRIIAKEGDTVEVRDGKLLVNGVARNEEFILEPPSYNMTPIVSSPSSSSWLIRAFSLCLPTPWAFQRVPENMVFVMGDNRNNSYDSHVWGPLPAKNIIGRSVFRYWPPKRIGGTMPEKGCAADIALEQSIDPTASAQ</sequence>
<dbReference type="GO" id="GO:0009535">
    <property type="term" value="C:chloroplast thylakoid membrane"/>
    <property type="evidence" value="ECO:0007669"/>
    <property type="project" value="TreeGrafter"/>
</dbReference>
<dbReference type="AlphaFoldDB" id="A0AAN7PU68"/>
<keyword evidence="16" id="KW-1185">Reference proteome</keyword>
<comment type="catalytic activity">
    <reaction evidence="1">
        <text>Cleavage of hydrophobic, N-terminal signal or leader sequences from secreted and periplasmic proteins.</text>
        <dbReference type="EC" id="3.4.21.89"/>
    </reaction>
</comment>
<evidence type="ECO:0000256" key="6">
    <source>
        <dbReference type="ARBA" id="ARBA00022528"/>
    </source>
</evidence>
<proteinExistence type="inferred from homology"/>
<reference evidence="15 16" key="1">
    <citation type="journal article" date="2023" name="Hortic Res">
        <title>Pangenome of water caltrop reveals structural variations and asymmetric subgenome divergence after allopolyploidization.</title>
        <authorList>
            <person name="Zhang X."/>
            <person name="Chen Y."/>
            <person name="Wang L."/>
            <person name="Yuan Y."/>
            <person name="Fang M."/>
            <person name="Shi L."/>
            <person name="Lu R."/>
            <person name="Comes H.P."/>
            <person name="Ma Y."/>
            <person name="Chen Y."/>
            <person name="Huang G."/>
            <person name="Zhou Y."/>
            <person name="Zheng Z."/>
            <person name="Qiu Y."/>
        </authorList>
    </citation>
    <scope>NUCLEOTIDE SEQUENCE [LARGE SCALE GENOMIC DNA]</scope>
    <source>
        <tissue evidence="15">Roots</tissue>
    </source>
</reference>
<dbReference type="Gene3D" id="2.10.109.10">
    <property type="entry name" value="Umud Fragment, subunit A"/>
    <property type="match status" value="1"/>
</dbReference>
<dbReference type="GO" id="GO:0010027">
    <property type="term" value="P:thylakoid membrane organization"/>
    <property type="evidence" value="ECO:0007669"/>
    <property type="project" value="TreeGrafter"/>
</dbReference>
<keyword evidence="6" id="KW-0150">Chloroplast</keyword>
<evidence type="ECO:0000256" key="7">
    <source>
        <dbReference type="ARBA" id="ARBA00022640"/>
    </source>
</evidence>
<evidence type="ECO:0000256" key="5">
    <source>
        <dbReference type="ARBA" id="ARBA00013208"/>
    </source>
</evidence>
<keyword evidence="9" id="KW-0378">Hydrolase</keyword>
<evidence type="ECO:0000256" key="2">
    <source>
        <dbReference type="ARBA" id="ARBA00004229"/>
    </source>
</evidence>
<dbReference type="InterPro" id="IPR019758">
    <property type="entry name" value="Pept_S26A_signal_pept_1_CS"/>
</dbReference>
<evidence type="ECO:0000256" key="8">
    <source>
        <dbReference type="ARBA" id="ARBA00022670"/>
    </source>
</evidence>
<feature type="active site" evidence="12">
    <location>
        <position position="142"/>
    </location>
</feature>
<dbReference type="PRINTS" id="PR00727">
    <property type="entry name" value="LEADERPTASE"/>
</dbReference>
<dbReference type="CDD" id="cd06530">
    <property type="entry name" value="S26_SPase_I"/>
    <property type="match status" value="1"/>
</dbReference>
<dbReference type="Pfam" id="PF10502">
    <property type="entry name" value="Peptidase_S26"/>
    <property type="match status" value="1"/>
</dbReference>
<comment type="similarity">
    <text evidence="4">Belongs to the peptidase S26 family.</text>
</comment>
<dbReference type="FunFam" id="2.10.109.10:FF:000012">
    <property type="entry name" value="Peptidase/ serine-type peptidase"/>
    <property type="match status" value="1"/>
</dbReference>
<dbReference type="InterPro" id="IPR036286">
    <property type="entry name" value="LexA/Signal_pep-like_sf"/>
</dbReference>
<name>A0AAN7PU68_9MYRT</name>
<feature type="active site" evidence="12">
    <location>
        <position position="192"/>
    </location>
</feature>
<evidence type="ECO:0000256" key="12">
    <source>
        <dbReference type="PIRSR" id="PIRSR600223-1"/>
    </source>
</evidence>